<accession>A0ACC2M9Y4</accession>
<proteinExistence type="predicted"/>
<evidence type="ECO:0000313" key="1">
    <source>
        <dbReference type="EMBL" id="KAJ8642223.1"/>
    </source>
</evidence>
<dbReference type="Proteomes" id="UP001234297">
    <property type="component" value="Chromosome 5"/>
</dbReference>
<reference evidence="1 2" key="1">
    <citation type="journal article" date="2022" name="Hortic Res">
        <title>A haplotype resolved chromosomal level avocado genome allows analysis of novel avocado genes.</title>
        <authorList>
            <person name="Nath O."/>
            <person name="Fletcher S.J."/>
            <person name="Hayward A."/>
            <person name="Shaw L.M."/>
            <person name="Masouleh A.K."/>
            <person name="Furtado A."/>
            <person name="Henry R.J."/>
            <person name="Mitter N."/>
        </authorList>
    </citation>
    <scope>NUCLEOTIDE SEQUENCE [LARGE SCALE GENOMIC DNA]</scope>
    <source>
        <strain evidence="2">cv. Hass</strain>
    </source>
</reference>
<protein>
    <submittedName>
        <fullName evidence="1">Uncharacterized protein</fullName>
    </submittedName>
</protein>
<organism evidence="1 2">
    <name type="scientific">Persea americana</name>
    <name type="common">Avocado</name>
    <dbReference type="NCBI Taxonomy" id="3435"/>
    <lineage>
        <taxon>Eukaryota</taxon>
        <taxon>Viridiplantae</taxon>
        <taxon>Streptophyta</taxon>
        <taxon>Embryophyta</taxon>
        <taxon>Tracheophyta</taxon>
        <taxon>Spermatophyta</taxon>
        <taxon>Magnoliopsida</taxon>
        <taxon>Magnoliidae</taxon>
        <taxon>Laurales</taxon>
        <taxon>Lauraceae</taxon>
        <taxon>Persea</taxon>
    </lineage>
</organism>
<gene>
    <name evidence="1" type="ORF">MRB53_018917</name>
</gene>
<dbReference type="EMBL" id="CM056813">
    <property type="protein sequence ID" value="KAJ8642223.1"/>
    <property type="molecule type" value="Genomic_DNA"/>
</dbReference>
<evidence type="ECO:0000313" key="2">
    <source>
        <dbReference type="Proteomes" id="UP001234297"/>
    </source>
</evidence>
<sequence length="992" mass="108591">MRSLLVPPPPWIPEDDLLLKNAIEAGASLESLAKGAVPFSRQFTIRELKDRWYFLLYDADVSAQASSRIVEIELSSSGLAKSNKSCTSKGKEWMPRKRKVDSVRSHYYAIRKRICNEPCNAVDFDFLVPHNEHDAGCEEHLKLDSTEHVVANCMLGATMSNGFALQEGGFDIVHHGFRMVGANGPVNIGAEVTSHTYHEGHVDSLGHGLPEDELMARECLYGFGENVTPVSVDKSVRNKIDGQSFEHNNLHKDIPEILGEKVSVCRSCPGVQEMEQPQALPVSNLFEPNDLELKSLPNFDSMNNNRGNGCSGFGGNQNFSSTVSDCNSSFHQLGYSSPLGLPIWKAIEDVSAPAMQIEANLDDKGHCIFAVDAKKMNPTGYDVVHSESKLNDGISGDGLNGSATISEGNLLELSDSLLNFANEDELLYMGVDRTCLDGLNSILLSSPNDVHQDDIPSSYDPKTSAVLETCPMIPDGKRCGEVVDIGDPLDTSHGEGHNTFEESNVPDASLQNPHPLIPEELMCCTLNTEDPDIPCNDDIYSAAESLPPFVSFALQHHSVEATSSFPPSNKEVYDKQKTSEQDQALIKEKKEATAEPPRASLKIGPLPFLEVGSKHPNDGHGVNTELPENDSSTVASRHAVIAGENSSACTVVPLTTHCVPTIKLNEQIMAVEQGKLNNFDCRNGTVLENSVQGVDHTKSLDQNIVDSSKGEDGLVTLQKHALPHVEQGFGEKQFPETVTNLSTSDHEELLSESNDDPPYFSDIEAMILDMDLCPCDQESYFTREASRYQLEDTKKAIVRLEQGARSYMQRHIASHGAFAVFYGRHLKHYIKKTEVSLGRATEDVNVDIDLGREGRANKISRRQAIIKMEEDGSFYLKNIGKCSILVNGKEVATGQRSNLTSSCLIEIKEMRFMFEMSCCSSFIGQQTCPGVASLGSEQALFQGIQGFHLEGEISGGEEVGNTSLAASKQVETLPNMVQPRRDNANGTREEAV</sequence>
<keyword evidence="2" id="KW-1185">Reference proteome</keyword>
<name>A0ACC2M9Y4_PERAE</name>
<comment type="caution">
    <text evidence="1">The sequence shown here is derived from an EMBL/GenBank/DDBJ whole genome shotgun (WGS) entry which is preliminary data.</text>
</comment>